<evidence type="ECO:0000256" key="5">
    <source>
        <dbReference type="ARBA" id="ARBA00022737"/>
    </source>
</evidence>
<dbReference type="SUPFAM" id="SSF103506">
    <property type="entry name" value="Mitochondrial carrier"/>
    <property type="match status" value="1"/>
</dbReference>
<keyword evidence="7 8" id="KW-0472">Membrane</keyword>
<dbReference type="Proteomes" id="UP001515480">
    <property type="component" value="Unassembled WGS sequence"/>
</dbReference>
<feature type="repeat" description="Solcar" evidence="8">
    <location>
        <begin position="631"/>
        <end position="722"/>
    </location>
</feature>
<keyword evidence="12" id="KW-1185">Reference proteome</keyword>
<evidence type="ECO:0000256" key="9">
    <source>
        <dbReference type="SAM" id="Coils"/>
    </source>
</evidence>
<evidence type="ECO:0000313" key="12">
    <source>
        <dbReference type="Proteomes" id="UP001515480"/>
    </source>
</evidence>
<dbReference type="Gene3D" id="1.50.40.10">
    <property type="entry name" value="Mitochondrial carrier domain"/>
    <property type="match status" value="1"/>
</dbReference>
<sequence>MCEPESPSAQGGAAEELHAAREPRAAPRRALPLRAARSISYDELLSAGDGKPPPLFAASRAAAPSVGAGALQLKRVSLADGGRPAARGRRAVSHELGASGCGAEEEEAAEGGGGAAVERQDGGVSPADEDGARLPCAEAAPRGEREGVAELRPDLPAVEEGEALPHAALPRLRADLPAVGEGEAACGAPSPRRARARGLVEELEHSRQVSVHVLSLELGYAEQCVAATVWHCLPAAVGAGALPTAAARAQAREQLRLAEEAHAHLAVVENERLQQRVRALEDALSTEQERTQRLEDLAIETVLDTEGTDGSIRELSLAFAAFSARLCAALCTHTLRTTVHTAPYSHRPLARFPPTRALPFPSSSRSVASPPRGRLVVSSALPTCGDVTPERANPTVLSPERTAALLMAEGSSRTHMLSGASAGFAATILLHPLDLIKTRFHVQEHGSRRLPQYVGLIDACRKIVHLEGVRGLYAGLWPNLFGNTVSWGLYMYAYNRCKEDLEPRGVSGSLLYVAAATFAGSFVTLCVHPVFTVKTRLMLQLQLNSSRAERLASPLMSQSATDNYRSTWNAVSRMLREEGVLSFYRGIGPSLLLVSHGTVQFLVYEHAKGQLAAFEGRETSAPASPAEGQALSTRGLLASSALSKICATFATYPYQVVRSCMQQRSRVGSDSLDHFSSTFSTFRHLWRTDRIRGFYRGILPHLLRSTPQASITLLVYEHTQKLLFLTGIR</sequence>
<dbReference type="InterPro" id="IPR044712">
    <property type="entry name" value="SLC25A32-like"/>
</dbReference>
<dbReference type="GO" id="GO:0055085">
    <property type="term" value="P:transmembrane transport"/>
    <property type="evidence" value="ECO:0007669"/>
    <property type="project" value="InterPro"/>
</dbReference>
<evidence type="ECO:0000256" key="4">
    <source>
        <dbReference type="ARBA" id="ARBA00022692"/>
    </source>
</evidence>
<dbReference type="AlphaFoldDB" id="A0AB34IHZ6"/>
<keyword evidence="9" id="KW-0175">Coiled coil</keyword>
<accession>A0AB34IHZ6</accession>
<dbReference type="InterPro" id="IPR023395">
    <property type="entry name" value="MCP_dom_sf"/>
</dbReference>
<gene>
    <name evidence="11" type="ORF">AB1Y20_011638</name>
</gene>
<keyword evidence="3" id="KW-0813">Transport</keyword>
<comment type="similarity">
    <text evidence="2">Belongs to the mitochondrial carrier (TC 2.A.29) family.</text>
</comment>
<evidence type="ECO:0000256" key="10">
    <source>
        <dbReference type="SAM" id="MobiDB-lite"/>
    </source>
</evidence>
<organism evidence="11 12">
    <name type="scientific">Prymnesium parvum</name>
    <name type="common">Toxic golden alga</name>
    <dbReference type="NCBI Taxonomy" id="97485"/>
    <lineage>
        <taxon>Eukaryota</taxon>
        <taxon>Haptista</taxon>
        <taxon>Haptophyta</taxon>
        <taxon>Prymnesiophyceae</taxon>
        <taxon>Prymnesiales</taxon>
        <taxon>Prymnesiaceae</taxon>
        <taxon>Prymnesium</taxon>
    </lineage>
</organism>
<evidence type="ECO:0000256" key="8">
    <source>
        <dbReference type="PROSITE-ProRule" id="PRU00282"/>
    </source>
</evidence>
<dbReference type="PANTHER" id="PTHR45683">
    <property type="entry name" value="MITOCHONDRIAL NICOTINAMIDE ADENINE DINUCLEOTIDE TRANSPORTER 1-RELATED-RELATED"/>
    <property type="match status" value="1"/>
</dbReference>
<evidence type="ECO:0000256" key="3">
    <source>
        <dbReference type="ARBA" id="ARBA00022448"/>
    </source>
</evidence>
<feature type="repeat" description="Solcar" evidence="8">
    <location>
        <begin position="507"/>
        <end position="610"/>
    </location>
</feature>
<evidence type="ECO:0000256" key="6">
    <source>
        <dbReference type="ARBA" id="ARBA00022989"/>
    </source>
</evidence>
<feature type="coiled-coil region" evidence="9">
    <location>
        <begin position="263"/>
        <end position="297"/>
    </location>
</feature>
<feature type="compositionally biased region" description="Basic and acidic residues" evidence="10">
    <location>
        <begin position="15"/>
        <end position="25"/>
    </location>
</feature>
<feature type="repeat" description="Solcar" evidence="8">
    <location>
        <begin position="410"/>
        <end position="500"/>
    </location>
</feature>
<dbReference type="EMBL" id="JBGBPQ010000025">
    <property type="protein sequence ID" value="KAL1499433.1"/>
    <property type="molecule type" value="Genomic_DNA"/>
</dbReference>
<proteinExistence type="inferred from homology"/>
<feature type="region of interest" description="Disordered" evidence="10">
    <location>
        <begin position="80"/>
        <end position="133"/>
    </location>
</feature>
<dbReference type="PROSITE" id="PS50920">
    <property type="entry name" value="SOLCAR"/>
    <property type="match status" value="3"/>
</dbReference>
<reference evidence="11 12" key="1">
    <citation type="journal article" date="2024" name="Science">
        <title>Giant polyketide synthase enzymes in the biosynthesis of giant marine polyether toxins.</title>
        <authorList>
            <person name="Fallon T.R."/>
            <person name="Shende V.V."/>
            <person name="Wierzbicki I.H."/>
            <person name="Pendleton A.L."/>
            <person name="Watervoot N.F."/>
            <person name="Auber R.P."/>
            <person name="Gonzalez D.J."/>
            <person name="Wisecaver J.H."/>
            <person name="Moore B.S."/>
        </authorList>
    </citation>
    <scope>NUCLEOTIDE SEQUENCE [LARGE SCALE GENOMIC DNA]</scope>
    <source>
        <strain evidence="11 12">12B1</strain>
    </source>
</reference>
<evidence type="ECO:0000256" key="2">
    <source>
        <dbReference type="ARBA" id="ARBA00006375"/>
    </source>
</evidence>
<keyword evidence="6" id="KW-1133">Transmembrane helix</keyword>
<dbReference type="GO" id="GO:0016020">
    <property type="term" value="C:membrane"/>
    <property type="evidence" value="ECO:0007669"/>
    <property type="project" value="UniProtKB-SubCell"/>
</dbReference>
<name>A0AB34IHZ6_PRYPA</name>
<keyword evidence="4 8" id="KW-0812">Transmembrane</keyword>
<keyword evidence="5" id="KW-0677">Repeat</keyword>
<protein>
    <submittedName>
        <fullName evidence="11">Uncharacterized protein</fullName>
    </submittedName>
</protein>
<dbReference type="InterPro" id="IPR018108">
    <property type="entry name" value="MCP_transmembrane"/>
</dbReference>
<evidence type="ECO:0000313" key="11">
    <source>
        <dbReference type="EMBL" id="KAL1499433.1"/>
    </source>
</evidence>
<feature type="region of interest" description="Disordered" evidence="10">
    <location>
        <begin position="1"/>
        <end position="31"/>
    </location>
</feature>
<dbReference type="GO" id="GO:0006862">
    <property type="term" value="P:nucleotide transport"/>
    <property type="evidence" value="ECO:0007669"/>
    <property type="project" value="InterPro"/>
</dbReference>
<comment type="caution">
    <text evidence="11">The sequence shown here is derived from an EMBL/GenBank/DDBJ whole genome shotgun (WGS) entry which is preliminary data.</text>
</comment>
<comment type="subcellular location">
    <subcellularLocation>
        <location evidence="1">Membrane</location>
        <topology evidence="1">Multi-pass membrane protein</topology>
    </subcellularLocation>
</comment>
<dbReference type="Pfam" id="PF00153">
    <property type="entry name" value="Mito_carr"/>
    <property type="match status" value="3"/>
</dbReference>
<evidence type="ECO:0000256" key="1">
    <source>
        <dbReference type="ARBA" id="ARBA00004141"/>
    </source>
</evidence>
<evidence type="ECO:0000256" key="7">
    <source>
        <dbReference type="ARBA" id="ARBA00023136"/>
    </source>
</evidence>